<dbReference type="InterPro" id="IPR028082">
    <property type="entry name" value="Peripla_BP_I"/>
</dbReference>
<dbReference type="EMBL" id="PJNE01000001">
    <property type="protein sequence ID" value="PKW26740.1"/>
    <property type="molecule type" value="Genomic_DNA"/>
</dbReference>
<evidence type="ECO:0000259" key="4">
    <source>
        <dbReference type="Pfam" id="PF13407"/>
    </source>
</evidence>
<comment type="caution">
    <text evidence="5">The sequence shown here is derived from an EMBL/GenBank/DDBJ whole genome shotgun (WGS) entry which is preliminary data.</text>
</comment>
<reference evidence="5 6" key="1">
    <citation type="submission" date="2017-12" db="EMBL/GenBank/DDBJ databases">
        <title>Sequencing the genomes of 1000 Actinobacteria strains.</title>
        <authorList>
            <person name="Klenk H.-P."/>
        </authorList>
    </citation>
    <scope>NUCLEOTIDE SEQUENCE [LARGE SCALE GENOMIC DNA]</scope>
    <source>
        <strain evidence="5 6">DSM 12806</strain>
    </source>
</reference>
<dbReference type="InterPro" id="IPR050555">
    <property type="entry name" value="Bact_Solute-Bind_Prot2"/>
</dbReference>
<evidence type="ECO:0000256" key="2">
    <source>
        <dbReference type="ARBA" id="ARBA00007639"/>
    </source>
</evidence>
<dbReference type="PANTHER" id="PTHR30036:SF7">
    <property type="entry name" value="ABC TRANSPORTER PERIPLASMIC-BINDING PROTEIN YPHF"/>
    <property type="match status" value="1"/>
</dbReference>
<feature type="chain" id="PRO_5039494669" evidence="3">
    <location>
        <begin position="28"/>
        <end position="343"/>
    </location>
</feature>
<evidence type="ECO:0000313" key="6">
    <source>
        <dbReference type="Proteomes" id="UP000233781"/>
    </source>
</evidence>
<keyword evidence="6" id="KW-1185">Reference proteome</keyword>
<dbReference type="InterPro" id="IPR025997">
    <property type="entry name" value="SBP_2_dom"/>
</dbReference>
<evidence type="ECO:0000256" key="3">
    <source>
        <dbReference type="SAM" id="SignalP"/>
    </source>
</evidence>
<organism evidence="5 6">
    <name type="scientific">Phycicoccus duodecadis</name>
    <dbReference type="NCBI Taxonomy" id="173053"/>
    <lineage>
        <taxon>Bacteria</taxon>
        <taxon>Bacillati</taxon>
        <taxon>Actinomycetota</taxon>
        <taxon>Actinomycetes</taxon>
        <taxon>Micrococcales</taxon>
        <taxon>Intrasporangiaceae</taxon>
        <taxon>Phycicoccus</taxon>
    </lineage>
</organism>
<proteinExistence type="inferred from homology"/>
<feature type="domain" description="Periplasmic binding protein" evidence="4">
    <location>
        <begin position="50"/>
        <end position="305"/>
    </location>
</feature>
<dbReference type="Pfam" id="PF13407">
    <property type="entry name" value="Peripla_BP_4"/>
    <property type="match status" value="1"/>
</dbReference>
<comment type="similarity">
    <text evidence="2">Belongs to the bacterial solute-binding protein 2 family.</text>
</comment>
<comment type="subcellular location">
    <subcellularLocation>
        <location evidence="1">Cell envelope</location>
    </subcellularLocation>
</comment>
<sequence>MTRSFRRRGRPALTVCLAVVAMGVAGCSGGSSDTKGTAADAGSPQDKVKIAFVSGPLNDPFFPPLYQGTQDAAAQLPIELNYIPIDEADIQASSSKTMEAAIASKPDVIVVGDFITNVVDPLIQKAVSQGIPVFVNQSGQDSWEKVGAQGFIGQFGPDVGNEAAKRYAAAGKRDVLCVINVAGNPYLDAICKGLADGLGAQGATSSTFTLPSGDGTDQSKSARDISGYLATHKSVDAVMTLNNLTGYAAVQAMKQAGRPAGGVASLGVGKQAIAAVRSGDMLFLVNEQPYLDGYLGTVFAYTYAKYGLAPVGVVKTGPQIVDKTNVDKISAVFDKYPNVIGPK</sequence>
<name>A0A2N3YIS7_9MICO</name>
<dbReference type="GO" id="GO:0030288">
    <property type="term" value="C:outer membrane-bounded periplasmic space"/>
    <property type="evidence" value="ECO:0007669"/>
    <property type="project" value="TreeGrafter"/>
</dbReference>
<keyword evidence="3" id="KW-0732">Signal</keyword>
<dbReference type="Gene3D" id="3.40.50.2300">
    <property type="match status" value="2"/>
</dbReference>
<dbReference type="AlphaFoldDB" id="A0A2N3YIS7"/>
<dbReference type="PANTHER" id="PTHR30036">
    <property type="entry name" value="D-XYLOSE-BINDING PERIPLASMIC PROTEIN"/>
    <property type="match status" value="1"/>
</dbReference>
<feature type="signal peptide" evidence="3">
    <location>
        <begin position="1"/>
        <end position="27"/>
    </location>
</feature>
<gene>
    <name evidence="5" type="ORF">ATL31_1561</name>
</gene>
<dbReference type="GO" id="GO:0030246">
    <property type="term" value="F:carbohydrate binding"/>
    <property type="evidence" value="ECO:0007669"/>
    <property type="project" value="TreeGrafter"/>
</dbReference>
<evidence type="ECO:0000313" key="5">
    <source>
        <dbReference type="EMBL" id="PKW26740.1"/>
    </source>
</evidence>
<dbReference type="PROSITE" id="PS51257">
    <property type="entry name" value="PROKAR_LIPOPROTEIN"/>
    <property type="match status" value="1"/>
</dbReference>
<protein>
    <submittedName>
        <fullName evidence="5">Monosaccharide ABC transporter substrate-binding protein (CUT2 family)</fullName>
    </submittedName>
</protein>
<accession>A0A2N3YIS7</accession>
<evidence type="ECO:0000256" key="1">
    <source>
        <dbReference type="ARBA" id="ARBA00004196"/>
    </source>
</evidence>
<dbReference type="Proteomes" id="UP000233781">
    <property type="component" value="Unassembled WGS sequence"/>
</dbReference>
<dbReference type="SUPFAM" id="SSF53822">
    <property type="entry name" value="Periplasmic binding protein-like I"/>
    <property type="match status" value="1"/>
</dbReference>